<keyword evidence="1" id="KW-0732">Signal</keyword>
<evidence type="ECO:0000313" key="3">
    <source>
        <dbReference type="Proteomes" id="UP001225933"/>
    </source>
</evidence>
<organism evidence="2 3">
    <name type="scientific">Chryseobacterium gambrini</name>
    <dbReference type="NCBI Taxonomy" id="373672"/>
    <lineage>
        <taxon>Bacteria</taxon>
        <taxon>Pseudomonadati</taxon>
        <taxon>Bacteroidota</taxon>
        <taxon>Flavobacteriia</taxon>
        <taxon>Flavobacteriales</taxon>
        <taxon>Weeksellaceae</taxon>
        <taxon>Chryseobacterium group</taxon>
        <taxon>Chryseobacterium</taxon>
    </lineage>
</organism>
<feature type="chain" id="PRO_5042505452" evidence="1">
    <location>
        <begin position="25"/>
        <end position="192"/>
    </location>
</feature>
<reference evidence="2" key="1">
    <citation type="submission" date="2023-06" db="EMBL/GenBank/DDBJ databases">
        <title>Two Chryseobacterium gambrini strains from China.</title>
        <authorList>
            <person name="Zeng J."/>
            <person name="Wu Y."/>
        </authorList>
    </citation>
    <scope>NUCLEOTIDE SEQUENCE</scope>
    <source>
        <strain evidence="2">SQ219</strain>
    </source>
</reference>
<dbReference type="AlphaFoldDB" id="A0AAJ1R6N3"/>
<evidence type="ECO:0000256" key="1">
    <source>
        <dbReference type="SAM" id="SignalP"/>
    </source>
</evidence>
<dbReference type="Proteomes" id="UP001225933">
    <property type="component" value="Unassembled WGS sequence"/>
</dbReference>
<dbReference type="RefSeq" id="WP_065721269.1">
    <property type="nucleotide sequence ID" value="NZ_JAUHGV010000026.1"/>
</dbReference>
<name>A0AAJ1R6N3_9FLAO</name>
<gene>
    <name evidence="2" type="ORF">QX233_17325</name>
</gene>
<comment type="caution">
    <text evidence="2">The sequence shown here is derived from an EMBL/GenBank/DDBJ whole genome shotgun (WGS) entry which is preliminary data.</text>
</comment>
<accession>A0AAJ1R6N3</accession>
<protein>
    <submittedName>
        <fullName evidence="2">Uncharacterized protein</fullName>
    </submittedName>
</protein>
<proteinExistence type="predicted"/>
<feature type="signal peptide" evidence="1">
    <location>
        <begin position="1"/>
        <end position="24"/>
    </location>
</feature>
<dbReference type="EMBL" id="JAUHGV010000026">
    <property type="protein sequence ID" value="MDN4014237.1"/>
    <property type="molecule type" value="Genomic_DNA"/>
</dbReference>
<evidence type="ECO:0000313" key="2">
    <source>
        <dbReference type="EMBL" id="MDN4014237.1"/>
    </source>
</evidence>
<sequence length="192" mass="20351">MKNIKNTKTFYIGSLIFCSLTLSAQVAIGKTSVNGNSTLLDFGGATATNSPTDVETTNFKGIILPALTATPTFSATTPTTNNPQNGTFIFDKTSVKVRMFTNGSWVDMSDTGSLTNLTSNTSAESGNGVIIGSNISSATGVLVLESPNKAIILPHIKNPHTTVKSPYAGMMCYDTVSNSIAVYDGSNWNYWK</sequence>